<dbReference type="GO" id="GO:0045892">
    <property type="term" value="P:negative regulation of DNA-templated transcription"/>
    <property type="evidence" value="ECO:0007669"/>
    <property type="project" value="InterPro"/>
</dbReference>
<keyword evidence="2" id="KW-0805">Transcription regulation</keyword>
<evidence type="ECO:0000256" key="4">
    <source>
        <dbReference type="ARBA" id="ARBA00023163"/>
    </source>
</evidence>
<dbReference type="SUPFAM" id="SSF46785">
    <property type="entry name" value="Winged helix' DNA-binding domain"/>
    <property type="match status" value="1"/>
</dbReference>
<dbReference type="InterPro" id="IPR005650">
    <property type="entry name" value="BlaI_family"/>
</dbReference>
<evidence type="ECO:0000256" key="1">
    <source>
        <dbReference type="ARBA" id="ARBA00011046"/>
    </source>
</evidence>
<gene>
    <name evidence="5" type="ORF">FD50_GL001627</name>
</gene>
<dbReference type="STRING" id="1423801.FD50_GL001627"/>
<dbReference type="Proteomes" id="UP000051166">
    <property type="component" value="Unassembled WGS sequence"/>
</dbReference>
<keyword evidence="4" id="KW-0804">Transcription</keyword>
<comment type="caution">
    <text evidence="5">The sequence shown here is derived from an EMBL/GenBank/DDBJ whole genome shotgun (WGS) entry which is preliminary data.</text>
</comment>
<dbReference type="Pfam" id="PF03965">
    <property type="entry name" value="Penicillinase_R"/>
    <property type="match status" value="1"/>
</dbReference>
<keyword evidence="6" id="KW-1185">Reference proteome</keyword>
<dbReference type="PATRIC" id="fig|1423801.4.peg.1664"/>
<dbReference type="InterPro" id="IPR036390">
    <property type="entry name" value="WH_DNA-bd_sf"/>
</dbReference>
<dbReference type="NCBIfam" id="TIGR02698">
    <property type="entry name" value="CopY_TcrY"/>
    <property type="match status" value="1"/>
</dbReference>
<comment type="similarity">
    <text evidence="1">Belongs to the BlaI transcriptional regulatory family.</text>
</comment>
<dbReference type="InterPro" id="IPR036388">
    <property type="entry name" value="WH-like_DNA-bd_sf"/>
</dbReference>
<evidence type="ECO:0000313" key="5">
    <source>
        <dbReference type="EMBL" id="KRL97080.1"/>
    </source>
</evidence>
<evidence type="ECO:0000256" key="3">
    <source>
        <dbReference type="ARBA" id="ARBA00023125"/>
    </source>
</evidence>
<dbReference type="GO" id="GO:0003677">
    <property type="term" value="F:DNA binding"/>
    <property type="evidence" value="ECO:0007669"/>
    <property type="project" value="UniProtKB-KW"/>
</dbReference>
<proteinExistence type="inferred from homology"/>
<sequence>MEDKMESGKVSAISGSEWEVMRVIWTLKNVTSHQLVEIMQQKRQWSVSTVKTLLSRLVAKKMLATRKDGRQFVYQPLVTEMFAMSQTSLALFQDMCAMKVGKALLADIKELTLSKNDIDDLMQMLQAKRKTAPSEIACNCLPREHCCEGEQ</sequence>
<organism evidence="5 6">
    <name type="scientific">Liquorilactobacillus satsumensis DSM 16230 = JCM 12392</name>
    <dbReference type="NCBI Taxonomy" id="1423801"/>
    <lineage>
        <taxon>Bacteria</taxon>
        <taxon>Bacillati</taxon>
        <taxon>Bacillota</taxon>
        <taxon>Bacilli</taxon>
        <taxon>Lactobacillales</taxon>
        <taxon>Lactobacillaceae</taxon>
        <taxon>Liquorilactobacillus</taxon>
    </lineage>
</organism>
<protein>
    <submittedName>
        <fullName evidence="5">Uncharacterized protein</fullName>
    </submittedName>
</protein>
<dbReference type="PIRSF" id="PIRSF019455">
    <property type="entry name" value="CopR_AtkY"/>
    <property type="match status" value="1"/>
</dbReference>
<dbReference type="InterPro" id="IPR014071">
    <property type="entry name" value="Cu_transp_CopY/TcrY"/>
</dbReference>
<dbReference type="Gene3D" id="1.10.10.10">
    <property type="entry name" value="Winged helix-like DNA-binding domain superfamily/Winged helix DNA-binding domain"/>
    <property type="match status" value="1"/>
</dbReference>
<evidence type="ECO:0000313" key="6">
    <source>
        <dbReference type="Proteomes" id="UP000051166"/>
    </source>
</evidence>
<keyword evidence="3" id="KW-0238">DNA-binding</keyword>
<name>A0A0R1V1M7_9LACO</name>
<reference evidence="5 6" key="1">
    <citation type="journal article" date="2015" name="Genome Announc.">
        <title>Expanding the biotechnology potential of lactobacilli through comparative genomics of 213 strains and associated genera.</title>
        <authorList>
            <person name="Sun Z."/>
            <person name="Harris H.M."/>
            <person name="McCann A."/>
            <person name="Guo C."/>
            <person name="Argimon S."/>
            <person name="Zhang W."/>
            <person name="Yang X."/>
            <person name="Jeffery I.B."/>
            <person name="Cooney J.C."/>
            <person name="Kagawa T.F."/>
            <person name="Liu W."/>
            <person name="Song Y."/>
            <person name="Salvetti E."/>
            <person name="Wrobel A."/>
            <person name="Rasinkangas P."/>
            <person name="Parkhill J."/>
            <person name="Rea M.C."/>
            <person name="O'Sullivan O."/>
            <person name="Ritari J."/>
            <person name="Douillard F.P."/>
            <person name="Paul Ross R."/>
            <person name="Yang R."/>
            <person name="Briner A.E."/>
            <person name="Felis G.E."/>
            <person name="de Vos W.M."/>
            <person name="Barrangou R."/>
            <person name="Klaenhammer T.R."/>
            <person name="Caufield P.W."/>
            <person name="Cui Y."/>
            <person name="Zhang H."/>
            <person name="O'Toole P.W."/>
        </authorList>
    </citation>
    <scope>NUCLEOTIDE SEQUENCE [LARGE SCALE GENOMIC DNA]</scope>
    <source>
        <strain evidence="5 6">DSM 16230</strain>
    </source>
</reference>
<evidence type="ECO:0000256" key="2">
    <source>
        <dbReference type="ARBA" id="ARBA00023015"/>
    </source>
</evidence>
<accession>A0A0R1V1M7</accession>
<dbReference type="AlphaFoldDB" id="A0A0R1V1M7"/>
<dbReference type="EMBL" id="AZFQ01000053">
    <property type="protein sequence ID" value="KRL97080.1"/>
    <property type="molecule type" value="Genomic_DNA"/>
</dbReference>